<evidence type="ECO:0000313" key="13">
    <source>
        <dbReference type="Proteomes" id="UP000239089"/>
    </source>
</evidence>
<dbReference type="AlphaFoldDB" id="A0A2S6NBH8"/>
<organism evidence="12 13">
    <name type="scientific">Rhodoblastus sphagnicola</name>
    <dbReference type="NCBI Taxonomy" id="333368"/>
    <lineage>
        <taxon>Bacteria</taxon>
        <taxon>Pseudomonadati</taxon>
        <taxon>Pseudomonadota</taxon>
        <taxon>Alphaproteobacteria</taxon>
        <taxon>Hyphomicrobiales</taxon>
        <taxon>Rhodoblastaceae</taxon>
        <taxon>Rhodoblastus</taxon>
    </lineage>
</organism>
<evidence type="ECO:0000259" key="11">
    <source>
        <dbReference type="Pfam" id="PF02602"/>
    </source>
</evidence>
<dbReference type="Gene3D" id="3.40.50.10090">
    <property type="match status" value="2"/>
</dbReference>
<comment type="pathway">
    <text evidence="1 9">Porphyrin-containing compound metabolism; protoporphyrin-IX biosynthesis; coproporphyrinogen-III from 5-aminolevulinate: step 3/4.</text>
</comment>
<sequence length="268" mass="28468">MTRGSRVRSPRRRPWAKRRRGKFSPTRRATFWRSDAMRLLVTRPVDEAARTAAKLVSLGHEPVFAPVLEIASTGAAIPGGPFDLVIATSARALHEVEAIAAPLACVGEKTAAAGRKAGYAVTAVAPDAARLVDLLLRDSDAKKVLYLAGRERRADLETSLRAAGWAVEVVEVYAARPVSAWPAGVVAALAEGTIDGALHYSPRSAELALNLIGEARARLAHYCLSPAVAAVCARHAGTQKVFTASQPTEDYLMTLIGEQSASLGVKTI</sequence>
<feature type="region of interest" description="Disordered" evidence="10">
    <location>
        <begin position="1"/>
        <end position="22"/>
    </location>
</feature>
<evidence type="ECO:0000313" key="12">
    <source>
        <dbReference type="EMBL" id="PPQ31957.1"/>
    </source>
</evidence>
<evidence type="ECO:0000256" key="3">
    <source>
        <dbReference type="ARBA" id="ARBA00013109"/>
    </source>
</evidence>
<dbReference type="Proteomes" id="UP000239089">
    <property type="component" value="Unassembled WGS sequence"/>
</dbReference>
<feature type="domain" description="Tetrapyrrole biosynthesis uroporphyrinogen III synthase" evidence="11">
    <location>
        <begin position="50"/>
        <end position="252"/>
    </location>
</feature>
<evidence type="ECO:0000256" key="10">
    <source>
        <dbReference type="SAM" id="MobiDB-lite"/>
    </source>
</evidence>
<evidence type="ECO:0000256" key="7">
    <source>
        <dbReference type="ARBA" id="ARBA00040167"/>
    </source>
</evidence>
<dbReference type="InterPro" id="IPR039793">
    <property type="entry name" value="UROS/Hem4"/>
</dbReference>
<evidence type="ECO:0000256" key="5">
    <source>
        <dbReference type="ARBA" id="ARBA00023244"/>
    </source>
</evidence>
<comment type="similarity">
    <text evidence="2 9">Belongs to the uroporphyrinogen-III synthase family.</text>
</comment>
<evidence type="ECO:0000256" key="9">
    <source>
        <dbReference type="RuleBase" id="RU366031"/>
    </source>
</evidence>
<dbReference type="CDD" id="cd06578">
    <property type="entry name" value="HemD"/>
    <property type="match status" value="1"/>
</dbReference>
<dbReference type="InterPro" id="IPR036108">
    <property type="entry name" value="4pyrrol_syn_uPrphyn_synt_sf"/>
</dbReference>
<comment type="function">
    <text evidence="6 9">Catalyzes cyclization of the linear tetrapyrrole, hydroxymethylbilane, to the macrocyclic uroporphyrinogen III.</text>
</comment>
<comment type="catalytic activity">
    <reaction evidence="8 9">
        <text>hydroxymethylbilane = uroporphyrinogen III + H2O</text>
        <dbReference type="Rhea" id="RHEA:18965"/>
        <dbReference type="ChEBI" id="CHEBI:15377"/>
        <dbReference type="ChEBI" id="CHEBI:57308"/>
        <dbReference type="ChEBI" id="CHEBI:57845"/>
        <dbReference type="EC" id="4.2.1.75"/>
    </reaction>
</comment>
<evidence type="ECO:0000256" key="8">
    <source>
        <dbReference type="ARBA" id="ARBA00048617"/>
    </source>
</evidence>
<comment type="caution">
    <text evidence="12">The sequence shown here is derived from an EMBL/GenBank/DDBJ whole genome shotgun (WGS) entry which is preliminary data.</text>
</comment>
<dbReference type="GO" id="GO:0004852">
    <property type="term" value="F:uroporphyrinogen-III synthase activity"/>
    <property type="evidence" value="ECO:0007669"/>
    <property type="project" value="UniProtKB-UniRule"/>
</dbReference>
<reference evidence="12 13" key="1">
    <citation type="journal article" date="2018" name="Arch. Microbiol.">
        <title>New insights into the metabolic potential of the phototrophic purple bacterium Rhodopila globiformis DSM 161(T) from its draft genome sequence and evidence for a vanadium-dependent nitrogenase.</title>
        <authorList>
            <person name="Imhoff J.F."/>
            <person name="Rahn T."/>
            <person name="Kunzel S."/>
            <person name="Neulinger S.C."/>
        </authorList>
    </citation>
    <scope>NUCLEOTIDE SEQUENCE [LARGE SCALE GENOMIC DNA]</scope>
    <source>
        <strain evidence="12 13">DSM 16996</strain>
    </source>
</reference>
<dbReference type="Pfam" id="PF02602">
    <property type="entry name" value="HEM4"/>
    <property type="match status" value="1"/>
</dbReference>
<proteinExistence type="inferred from homology"/>
<evidence type="ECO:0000256" key="1">
    <source>
        <dbReference type="ARBA" id="ARBA00004772"/>
    </source>
</evidence>
<dbReference type="PANTHER" id="PTHR38042">
    <property type="entry name" value="UROPORPHYRINOGEN-III SYNTHASE, CHLOROPLASTIC"/>
    <property type="match status" value="1"/>
</dbReference>
<keyword evidence="13" id="KW-1185">Reference proteome</keyword>
<keyword evidence="4 9" id="KW-0456">Lyase</keyword>
<evidence type="ECO:0000256" key="2">
    <source>
        <dbReference type="ARBA" id="ARBA00008133"/>
    </source>
</evidence>
<dbReference type="GO" id="GO:0006782">
    <property type="term" value="P:protoporphyrinogen IX biosynthetic process"/>
    <property type="evidence" value="ECO:0007669"/>
    <property type="project" value="UniProtKB-UniRule"/>
</dbReference>
<accession>A0A2S6NBH8</accession>
<keyword evidence="5 9" id="KW-0627">Porphyrin biosynthesis</keyword>
<dbReference type="EC" id="4.2.1.75" evidence="3 9"/>
<dbReference type="SUPFAM" id="SSF69618">
    <property type="entry name" value="HemD-like"/>
    <property type="match status" value="1"/>
</dbReference>
<dbReference type="PANTHER" id="PTHR38042:SF1">
    <property type="entry name" value="UROPORPHYRINOGEN-III SYNTHASE, CHLOROPLASTIC"/>
    <property type="match status" value="1"/>
</dbReference>
<dbReference type="EMBL" id="NHSJ01000046">
    <property type="protein sequence ID" value="PPQ31957.1"/>
    <property type="molecule type" value="Genomic_DNA"/>
</dbReference>
<evidence type="ECO:0000256" key="4">
    <source>
        <dbReference type="ARBA" id="ARBA00023239"/>
    </source>
</evidence>
<protein>
    <recommendedName>
        <fullName evidence="7 9">Uroporphyrinogen-III synthase</fullName>
        <ecNumber evidence="3 9">4.2.1.75</ecNumber>
    </recommendedName>
</protein>
<dbReference type="InterPro" id="IPR003754">
    <property type="entry name" value="4pyrrol_synth_uPrphyn_synth"/>
</dbReference>
<evidence type="ECO:0000256" key="6">
    <source>
        <dbReference type="ARBA" id="ARBA00037589"/>
    </source>
</evidence>
<gene>
    <name evidence="12" type="ORF">CCR94_07630</name>
</gene>
<name>A0A2S6NBH8_9HYPH</name>
<dbReference type="GO" id="GO:0006780">
    <property type="term" value="P:uroporphyrinogen III biosynthetic process"/>
    <property type="evidence" value="ECO:0007669"/>
    <property type="project" value="UniProtKB-UniRule"/>
</dbReference>